<name>A0A2J8Q9Y7_PANTR</name>
<dbReference type="AlphaFoldDB" id="A0A2J8Q9Y7"/>
<dbReference type="EMBL" id="NBAG03000056">
    <property type="protein sequence ID" value="PNI93083.1"/>
    <property type="molecule type" value="Genomic_DNA"/>
</dbReference>
<reference evidence="1 2" key="1">
    <citation type="submission" date="2017-12" db="EMBL/GenBank/DDBJ databases">
        <title>High-resolution comparative analysis of great ape genomes.</title>
        <authorList>
            <person name="Pollen A."/>
            <person name="Hastie A."/>
            <person name="Hormozdiari F."/>
            <person name="Dougherty M."/>
            <person name="Liu R."/>
            <person name="Chaisson M."/>
            <person name="Hoppe E."/>
            <person name="Hill C."/>
            <person name="Pang A."/>
            <person name="Hillier L."/>
            <person name="Baker C."/>
            <person name="Armstrong J."/>
            <person name="Shendure J."/>
            <person name="Paten B."/>
            <person name="Wilson R."/>
            <person name="Chao H."/>
            <person name="Schneider V."/>
            <person name="Ventura M."/>
            <person name="Kronenberg Z."/>
            <person name="Murali S."/>
            <person name="Gordon D."/>
            <person name="Cantsilieris S."/>
            <person name="Munson K."/>
            <person name="Nelson B."/>
            <person name="Raja A."/>
            <person name="Underwood J."/>
            <person name="Diekhans M."/>
            <person name="Fiddes I."/>
            <person name="Haussler D."/>
            <person name="Eichler E."/>
        </authorList>
    </citation>
    <scope>NUCLEOTIDE SEQUENCE [LARGE SCALE GENOMIC DNA]</scope>
    <source>
        <strain evidence="1">Yerkes chimp pedigree #C0471</strain>
    </source>
</reference>
<accession>A0A2J8Q9Y7</accession>
<sequence>MAVVPASLSGQDMGKAWKLKRKLSLSFLNYGMNCKQINHLSPWLRNLLILIYGITT</sequence>
<proteinExistence type="predicted"/>
<gene>
    <name evidence="1" type="ORF">CK820_G0037889</name>
</gene>
<evidence type="ECO:0000313" key="1">
    <source>
        <dbReference type="EMBL" id="PNI93083.1"/>
    </source>
</evidence>
<organism evidence="1 2">
    <name type="scientific">Pan troglodytes</name>
    <name type="common">Chimpanzee</name>
    <dbReference type="NCBI Taxonomy" id="9598"/>
    <lineage>
        <taxon>Eukaryota</taxon>
        <taxon>Metazoa</taxon>
        <taxon>Chordata</taxon>
        <taxon>Craniata</taxon>
        <taxon>Vertebrata</taxon>
        <taxon>Euteleostomi</taxon>
        <taxon>Mammalia</taxon>
        <taxon>Eutheria</taxon>
        <taxon>Euarchontoglires</taxon>
        <taxon>Primates</taxon>
        <taxon>Haplorrhini</taxon>
        <taxon>Catarrhini</taxon>
        <taxon>Hominidae</taxon>
        <taxon>Pan</taxon>
    </lineage>
</organism>
<dbReference type="Proteomes" id="UP000236370">
    <property type="component" value="Unassembled WGS sequence"/>
</dbReference>
<evidence type="ECO:0000313" key="2">
    <source>
        <dbReference type="Proteomes" id="UP000236370"/>
    </source>
</evidence>
<protein>
    <submittedName>
        <fullName evidence="1">ARMT1 isoform 3</fullName>
    </submittedName>
</protein>
<comment type="caution">
    <text evidence="1">The sequence shown here is derived from an EMBL/GenBank/DDBJ whole genome shotgun (WGS) entry which is preliminary data.</text>
</comment>